<evidence type="ECO:0000313" key="4">
    <source>
        <dbReference type="EMBL" id="MDQ0481795.1"/>
    </source>
</evidence>
<dbReference type="InterPro" id="IPR016181">
    <property type="entry name" value="Acyl_CoA_acyltransferase"/>
</dbReference>
<keyword evidence="1 4" id="KW-0808">Transferase</keyword>
<dbReference type="Proteomes" id="UP001226720">
    <property type="component" value="Unassembled WGS sequence"/>
</dbReference>
<protein>
    <submittedName>
        <fullName evidence="4">Phosphinothricin acetyltransferase</fullName>
        <ecNumber evidence="4">2.3.1.183</ecNumber>
    </submittedName>
</protein>
<evidence type="ECO:0000259" key="3">
    <source>
        <dbReference type="PROSITE" id="PS51186"/>
    </source>
</evidence>
<dbReference type="PANTHER" id="PTHR43072">
    <property type="entry name" value="N-ACETYLTRANSFERASE"/>
    <property type="match status" value="1"/>
</dbReference>
<reference evidence="4" key="1">
    <citation type="submission" date="2023-07" db="EMBL/GenBank/DDBJ databases">
        <title>Genomic Encyclopedia of Type Strains, Phase IV (KMG-IV): sequencing the most valuable type-strain genomes for metagenomic binning, comparative biology and taxonomic classification.</title>
        <authorList>
            <person name="Goeker M."/>
        </authorList>
    </citation>
    <scope>NUCLEOTIDE SEQUENCE [LARGE SCALE GENOMIC DNA]</scope>
    <source>
        <strain evidence="4">JSM 076093</strain>
    </source>
</reference>
<comment type="caution">
    <text evidence="4">The sequence shown here is derived from an EMBL/GenBank/DDBJ whole genome shotgun (WGS) entry which is preliminary data.</text>
</comment>
<name>A0ABU0JZF5_9BACL</name>
<dbReference type="Pfam" id="PF13420">
    <property type="entry name" value="Acetyltransf_4"/>
    <property type="match status" value="1"/>
</dbReference>
<dbReference type="InterPro" id="IPR000182">
    <property type="entry name" value="GNAT_dom"/>
</dbReference>
<dbReference type="PROSITE" id="PS51186">
    <property type="entry name" value="GNAT"/>
    <property type="match status" value="1"/>
</dbReference>
<dbReference type="EC" id="2.3.1.183" evidence="4"/>
<evidence type="ECO:0000313" key="5">
    <source>
        <dbReference type="Proteomes" id="UP001226720"/>
    </source>
</evidence>
<dbReference type="RefSeq" id="WP_301550754.1">
    <property type="nucleotide sequence ID" value="NZ_JAQRMZ010000002.1"/>
</dbReference>
<organism evidence="4 5">
    <name type="scientific">Guptibacillus hwajinpoensis</name>
    <dbReference type="NCBI Taxonomy" id="208199"/>
    <lineage>
        <taxon>Bacteria</taxon>
        <taxon>Bacillati</taxon>
        <taxon>Bacillota</taxon>
        <taxon>Bacilli</taxon>
        <taxon>Bacillales</taxon>
        <taxon>Guptibacillaceae</taxon>
        <taxon>Guptibacillus</taxon>
    </lineage>
</organism>
<dbReference type="Gene3D" id="3.40.630.30">
    <property type="match status" value="1"/>
</dbReference>
<dbReference type="EMBL" id="JAUSWM010000001">
    <property type="protein sequence ID" value="MDQ0481795.1"/>
    <property type="molecule type" value="Genomic_DNA"/>
</dbReference>
<evidence type="ECO:0000256" key="1">
    <source>
        <dbReference type="ARBA" id="ARBA00022679"/>
    </source>
</evidence>
<gene>
    <name evidence="4" type="ORF">QO000_000748</name>
</gene>
<feature type="domain" description="N-acetyltransferase" evidence="3">
    <location>
        <begin position="3"/>
        <end position="157"/>
    </location>
</feature>
<evidence type="ECO:0000256" key="2">
    <source>
        <dbReference type="ARBA" id="ARBA00023315"/>
    </source>
</evidence>
<dbReference type="GeneID" id="301326056"/>
<keyword evidence="5" id="KW-1185">Reference proteome</keyword>
<dbReference type="SUPFAM" id="SSF55729">
    <property type="entry name" value="Acyl-CoA N-acyltransferases (Nat)"/>
    <property type="match status" value="1"/>
</dbReference>
<dbReference type="GO" id="GO:0102971">
    <property type="term" value="F:phosphinothricin N-acetyltransferase activity"/>
    <property type="evidence" value="ECO:0007669"/>
    <property type="project" value="UniProtKB-EC"/>
</dbReference>
<sequence>MMYNIRQMIKSDWNEVKEIYRLGIETGNATFEKEVPSYESFVSNAVLECTLVATDEAGIQGWCKLNKSSNRYVYRGLGEVSTYVHPRENGKGLGDLLLHTLTQTSEENGFWTLSAGIFPENVASIKLHSKHGFEEVGVRKRVGQMQNGQWRDVILFERRSGRVGV</sequence>
<proteinExistence type="predicted"/>
<accession>A0ABU0JZF5</accession>
<keyword evidence="2 4" id="KW-0012">Acyltransferase</keyword>
<dbReference type="PANTHER" id="PTHR43072:SF23">
    <property type="entry name" value="UPF0039 PROTEIN C11D3.02C"/>
    <property type="match status" value="1"/>
</dbReference>